<reference evidence="3" key="1">
    <citation type="journal article" date="2021" name="PeerJ">
        <title>Extensive microbial diversity within the chicken gut microbiome revealed by metagenomics and culture.</title>
        <authorList>
            <person name="Gilroy R."/>
            <person name="Ravi A."/>
            <person name="Getino M."/>
            <person name="Pursley I."/>
            <person name="Horton D.L."/>
            <person name="Alikhan N.F."/>
            <person name="Baker D."/>
            <person name="Gharbi K."/>
            <person name="Hall N."/>
            <person name="Watson M."/>
            <person name="Adriaenssens E.M."/>
            <person name="Foster-Nyarko E."/>
            <person name="Jarju S."/>
            <person name="Secka A."/>
            <person name="Antonio M."/>
            <person name="Oren A."/>
            <person name="Chaudhuri R.R."/>
            <person name="La Ragione R."/>
            <person name="Hildebrand F."/>
            <person name="Pallen M.J."/>
        </authorList>
    </citation>
    <scope>NUCLEOTIDE SEQUENCE</scope>
    <source>
        <strain evidence="3">ChiGjej1B1-1692</strain>
    </source>
</reference>
<dbReference type="InterPro" id="IPR003607">
    <property type="entry name" value="HD/PDEase_dom"/>
</dbReference>
<feature type="domain" description="HD" evidence="2">
    <location>
        <begin position="25"/>
        <end position="119"/>
    </location>
</feature>
<dbReference type="InterPro" id="IPR052194">
    <property type="entry name" value="MESH1"/>
</dbReference>
<dbReference type="Gene3D" id="1.10.3210.10">
    <property type="entry name" value="Hypothetical protein af1432"/>
    <property type="match status" value="1"/>
</dbReference>
<dbReference type="SUPFAM" id="SSF109604">
    <property type="entry name" value="HD-domain/PDEase-like"/>
    <property type="match status" value="1"/>
</dbReference>
<dbReference type="AlphaFoldDB" id="A0A9D2NTB3"/>
<feature type="region of interest" description="Disordered" evidence="1">
    <location>
        <begin position="181"/>
        <end position="211"/>
    </location>
</feature>
<evidence type="ECO:0000313" key="3">
    <source>
        <dbReference type="EMBL" id="HJC38087.1"/>
    </source>
</evidence>
<dbReference type="PANTHER" id="PTHR46246">
    <property type="entry name" value="GUANOSINE-3',5'-BIS(DIPHOSPHATE) 3'-PYROPHOSPHOHYDROLASE MESH1"/>
    <property type="match status" value="1"/>
</dbReference>
<dbReference type="GO" id="GO:0008893">
    <property type="term" value="F:guanosine-3',5'-bis(diphosphate) 3'-diphosphatase activity"/>
    <property type="evidence" value="ECO:0007669"/>
    <property type="project" value="TreeGrafter"/>
</dbReference>
<gene>
    <name evidence="3" type="ORF">H9757_03325</name>
</gene>
<accession>A0A9D2NTB3</accession>
<protein>
    <submittedName>
        <fullName evidence="3">HD domain-containing protein</fullName>
    </submittedName>
</protein>
<dbReference type="PANTHER" id="PTHR46246:SF1">
    <property type="entry name" value="GUANOSINE-3',5'-BIS(DIPHOSPHATE) 3'-PYROPHOSPHOHYDROLASE MESH1"/>
    <property type="match status" value="1"/>
</dbReference>
<name>A0A9D2NTB3_9FIRM</name>
<evidence type="ECO:0000259" key="2">
    <source>
        <dbReference type="PROSITE" id="PS51831"/>
    </source>
</evidence>
<dbReference type="CDD" id="cd00077">
    <property type="entry name" value="HDc"/>
    <property type="match status" value="1"/>
</dbReference>
<dbReference type="InterPro" id="IPR006674">
    <property type="entry name" value="HD_domain"/>
</dbReference>
<dbReference type="SMART" id="SM00471">
    <property type="entry name" value="HDc"/>
    <property type="match status" value="1"/>
</dbReference>
<evidence type="ECO:0000256" key="1">
    <source>
        <dbReference type="SAM" id="MobiDB-lite"/>
    </source>
</evidence>
<dbReference type="Pfam" id="PF13328">
    <property type="entry name" value="HD_4"/>
    <property type="match status" value="1"/>
</dbReference>
<reference evidence="3" key="2">
    <citation type="submission" date="2021-04" db="EMBL/GenBank/DDBJ databases">
        <authorList>
            <person name="Gilroy R."/>
        </authorList>
    </citation>
    <scope>NUCLEOTIDE SEQUENCE</scope>
    <source>
        <strain evidence="3">ChiGjej1B1-1692</strain>
    </source>
</reference>
<sequence>MINDAMAFAARAHEGQFRKGTRRPYIVHPREVAEIVSTMTDDEEIISAALLHDTIEDCAGVTREMLEQRFGTRVAEMVAQESEDKSLTWEERKGETIRRLGEAPREVQMIGLADKLSNMRDIDRDYPVMGDRLWLRFRMQSRLALAWYYKGVRDALRDGFEGTEAYEEYCSLIDKNFGPGPAPAAWKEQDGQETDCSVQAEDGSGGERAGA</sequence>
<proteinExistence type="predicted"/>
<organism evidence="3 4">
    <name type="scientific">Candidatus Mediterraneibacter faecigallinarum</name>
    <dbReference type="NCBI Taxonomy" id="2838669"/>
    <lineage>
        <taxon>Bacteria</taxon>
        <taxon>Bacillati</taxon>
        <taxon>Bacillota</taxon>
        <taxon>Clostridia</taxon>
        <taxon>Lachnospirales</taxon>
        <taxon>Lachnospiraceae</taxon>
        <taxon>Mediterraneibacter</taxon>
    </lineage>
</organism>
<evidence type="ECO:0000313" key="4">
    <source>
        <dbReference type="Proteomes" id="UP000823894"/>
    </source>
</evidence>
<comment type="caution">
    <text evidence="3">The sequence shown here is derived from an EMBL/GenBank/DDBJ whole genome shotgun (WGS) entry which is preliminary data.</text>
</comment>
<dbReference type="Proteomes" id="UP000823894">
    <property type="component" value="Unassembled WGS sequence"/>
</dbReference>
<dbReference type="EMBL" id="DWWK01000042">
    <property type="protein sequence ID" value="HJC38087.1"/>
    <property type="molecule type" value="Genomic_DNA"/>
</dbReference>
<dbReference type="PROSITE" id="PS51831">
    <property type="entry name" value="HD"/>
    <property type="match status" value="1"/>
</dbReference>